<feature type="binding site" evidence="12">
    <location>
        <position position="92"/>
    </location>
    <ligand>
        <name>Mg(2+)</name>
        <dbReference type="ChEBI" id="CHEBI:18420"/>
        <label>1</label>
        <note>catalytic</note>
    </ligand>
</feature>
<dbReference type="GO" id="GO:0000105">
    <property type="term" value="P:L-histidine biosynthetic process"/>
    <property type="evidence" value="ECO:0007669"/>
    <property type="project" value="UniProtKB-UniRule"/>
</dbReference>
<dbReference type="Gene3D" id="3.30.540.10">
    <property type="entry name" value="Fructose-1,6-Bisphosphatase, subunit A, domain 1"/>
    <property type="match status" value="1"/>
</dbReference>
<evidence type="ECO:0000256" key="10">
    <source>
        <dbReference type="ARBA" id="ARBA00049158"/>
    </source>
</evidence>
<dbReference type="SUPFAM" id="SSF56655">
    <property type="entry name" value="Carbohydrate phosphatase"/>
    <property type="match status" value="1"/>
</dbReference>
<accession>A0A7D5Z5J7</accession>
<feature type="binding site" evidence="12">
    <location>
        <position position="213"/>
    </location>
    <ligand>
        <name>Mg(2+)</name>
        <dbReference type="ChEBI" id="CHEBI:18420"/>
        <label>1</label>
        <note>catalytic</note>
    </ligand>
</feature>
<dbReference type="EMBL" id="CP058952">
    <property type="protein sequence ID" value="QLI82421.1"/>
    <property type="molecule type" value="Genomic_DNA"/>
</dbReference>
<evidence type="ECO:0000256" key="1">
    <source>
        <dbReference type="ARBA" id="ARBA00001946"/>
    </source>
</evidence>
<organism evidence="13 14">
    <name type="scientific">Chitinibacter fontanus</name>
    <dbReference type="NCBI Taxonomy" id="1737446"/>
    <lineage>
        <taxon>Bacteria</taxon>
        <taxon>Pseudomonadati</taxon>
        <taxon>Pseudomonadota</taxon>
        <taxon>Betaproteobacteria</taxon>
        <taxon>Neisseriales</taxon>
        <taxon>Chitinibacteraceae</taxon>
        <taxon>Chitinibacter</taxon>
    </lineage>
</organism>
<dbReference type="InterPro" id="IPR000760">
    <property type="entry name" value="Inositol_monophosphatase-like"/>
</dbReference>
<dbReference type="RefSeq" id="WP_180306501.1">
    <property type="nucleotide sequence ID" value="NZ_CP058952.1"/>
</dbReference>
<keyword evidence="5" id="KW-0028">Amino-acid biosynthesis</keyword>
<comment type="catalytic activity">
    <reaction evidence="10">
        <text>L-histidinol phosphate + H2O = L-histidinol + phosphate</text>
        <dbReference type="Rhea" id="RHEA:14465"/>
        <dbReference type="ChEBI" id="CHEBI:15377"/>
        <dbReference type="ChEBI" id="CHEBI:43474"/>
        <dbReference type="ChEBI" id="CHEBI:57699"/>
        <dbReference type="ChEBI" id="CHEBI:57980"/>
        <dbReference type="EC" id="3.1.3.15"/>
    </reaction>
</comment>
<feature type="binding site" evidence="12">
    <location>
        <position position="73"/>
    </location>
    <ligand>
        <name>Mg(2+)</name>
        <dbReference type="ChEBI" id="CHEBI:18420"/>
        <label>1</label>
        <note>catalytic</note>
    </ligand>
</feature>
<comment type="pathway">
    <text evidence="2">Amino-acid biosynthesis; L-histidine biosynthesis; L-histidine from 5-phospho-alpha-D-ribose 1-diphosphate: step 8/9.</text>
</comment>
<dbReference type="PROSITE" id="PS00629">
    <property type="entry name" value="IMP_1"/>
    <property type="match status" value="1"/>
</dbReference>
<dbReference type="PANTHER" id="PTHR43200">
    <property type="entry name" value="PHOSPHATASE"/>
    <property type="match status" value="1"/>
</dbReference>
<reference evidence="13 14" key="1">
    <citation type="journal article" date="2016" name="Int. J. Syst. Evol. Microbiol.">
        <title>Chitinibacter fontanus sp. nov., isolated from a spring.</title>
        <authorList>
            <person name="Sheu S.Y."/>
            <person name="Li Y.S."/>
            <person name="Young C.C."/>
            <person name="Chen W.M."/>
        </authorList>
    </citation>
    <scope>NUCLEOTIDE SEQUENCE [LARGE SCALE GENOMIC DNA]</scope>
    <source>
        <strain evidence="13 14">STM-7</strain>
    </source>
</reference>
<evidence type="ECO:0000256" key="6">
    <source>
        <dbReference type="ARBA" id="ARBA00022723"/>
    </source>
</evidence>
<evidence type="ECO:0000256" key="7">
    <source>
        <dbReference type="ARBA" id="ARBA00022801"/>
    </source>
</evidence>
<evidence type="ECO:0000313" key="14">
    <source>
        <dbReference type="Proteomes" id="UP000510822"/>
    </source>
</evidence>
<comment type="similarity">
    <text evidence="3">Belongs to the inositol monophosphatase superfamily.</text>
</comment>
<protein>
    <recommendedName>
        <fullName evidence="4 11">Histidinol-phosphatase</fullName>
        <ecNumber evidence="4 11">3.1.3.15</ecNumber>
    </recommendedName>
</protein>
<dbReference type="UniPathway" id="UPA00031">
    <property type="reaction ID" value="UER00013"/>
</dbReference>
<evidence type="ECO:0000256" key="9">
    <source>
        <dbReference type="ARBA" id="ARBA00023102"/>
    </source>
</evidence>
<dbReference type="NCBIfam" id="TIGR02067">
    <property type="entry name" value="his_9_HisN"/>
    <property type="match status" value="1"/>
</dbReference>
<dbReference type="AlphaFoldDB" id="A0A7D5Z5J7"/>
<keyword evidence="8 12" id="KW-0460">Magnesium</keyword>
<dbReference type="PANTHER" id="PTHR43200:SF6">
    <property type="entry name" value="3'(2'),5'-BISPHOSPHATE NUCLEOTIDASE"/>
    <property type="match status" value="1"/>
</dbReference>
<evidence type="ECO:0000256" key="5">
    <source>
        <dbReference type="ARBA" id="ARBA00022605"/>
    </source>
</evidence>
<dbReference type="CDD" id="cd01641">
    <property type="entry name" value="Bacterial_IMPase_like_1"/>
    <property type="match status" value="1"/>
</dbReference>
<dbReference type="PRINTS" id="PR00377">
    <property type="entry name" value="IMPHPHTASES"/>
</dbReference>
<dbReference type="KEGG" id="cfon:HZU75_13295"/>
<evidence type="ECO:0000313" key="13">
    <source>
        <dbReference type="EMBL" id="QLI82421.1"/>
    </source>
</evidence>
<dbReference type="InterPro" id="IPR011809">
    <property type="entry name" value="His_9_proposed"/>
</dbReference>
<evidence type="ECO:0000256" key="4">
    <source>
        <dbReference type="ARBA" id="ARBA00013085"/>
    </source>
</evidence>
<evidence type="ECO:0000256" key="11">
    <source>
        <dbReference type="NCBIfam" id="TIGR02067"/>
    </source>
</evidence>
<dbReference type="FunFam" id="3.30.540.10:FF:000030">
    <property type="entry name" value="Inositol monophosphatase"/>
    <property type="match status" value="1"/>
</dbReference>
<dbReference type="GO" id="GO:0004401">
    <property type="term" value="F:histidinol-phosphatase activity"/>
    <property type="evidence" value="ECO:0007669"/>
    <property type="project" value="UniProtKB-UniRule"/>
</dbReference>
<proteinExistence type="inferred from homology"/>
<evidence type="ECO:0000256" key="3">
    <source>
        <dbReference type="ARBA" id="ARBA00009759"/>
    </source>
</evidence>
<dbReference type="GO" id="GO:0046872">
    <property type="term" value="F:metal ion binding"/>
    <property type="evidence" value="ECO:0007669"/>
    <property type="project" value="UniProtKB-KW"/>
</dbReference>
<keyword evidence="7 13" id="KW-0378">Hydrolase</keyword>
<name>A0A7D5Z5J7_9NEIS</name>
<keyword evidence="14" id="KW-1185">Reference proteome</keyword>
<dbReference type="Pfam" id="PF00459">
    <property type="entry name" value="Inositol_P"/>
    <property type="match status" value="1"/>
</dbReference>
<comment type="cofactor">
    <cofactor evidence="1 12">
        <name>Mg(2+)</name>
        <dbReference type="ChEBI" id="CHEBI:18420"/>
    </cofactor>
</comment>
<dbReference type="EC" id="3.1.3.15" evidence="4 11"/>
<dbReference type="InterPro" id="IPR020583">
    <property type="entry name" value="Inositol_monoP_metal-BS"/>
</dbReference>
<evidence type="ECO:0000256" key="8">
    <source>
        <dbReference type="ARBA" id="ARBA00022842"/>
    </source>
</evidence>
<keyword evidence="6 12" id="KW-0479">Metal-binding</keyword>
<evidence type="ECO:0000256" key="12">
    <source>
        <dbReference type="PIRSR" id="PIRSR600760-2"/>
    </source>
</evidence>
<dbReference type="InterPro" id="IPR051090">
    <property type="entry name" value="Inositol_monoP_superfamily"/>
</dbReference>
<sequence>MWSDFVLVSPEQIAFAKKLADASAAVIRPYYRSGLTIDDKSDASPVTQADREAELAMRALINAERPQDGIIGEEFGAERDDADWVWVLDPVDGTKAFITGRPLFVTLIGLLYRGVPVLGVVNQPIANERWIGVVGQGCTLNDQAVTVSQITELSRARIGTTGPQYFAPASREAFMQFQQGGRFTVYGGDGYQYALVATGGLDVVIEEGLKLHDFAAVAPVVIAAGGIMTDWQGEPLTRTSSGRVIAAATPEVYQAALNIMSKV</sequence>
<dbReference type="Gene3D" id="3.40.190.80">
    <property type="match status" value="1"/>
</dbReference>
<keyword evidence="9" id="KW-0368">Histidine biosynthesis</keyword>
<gene>
    <name evidence="13" type="primary">hisN</name>
    <name evidence="13" type="ORF">HZU75_13295</name>
</gene>
<feature type="binding site" evidence="12">
    <location>
        <position position="89"/>
    </location>
    <ligand>
        <name>Mg(2+)</name>
        <dbReference type="ChEBI" id="CHEBI:18420"/>
        <label>1</label>
        <note>catalytic</note>
    </ligand>
</feature>
<dbReference type="Proteomes" id="UP000510822">
    <property type="component" value="Chromosome"/>
</dbReference>
<evidence type="ECO:0000256" key="2">
    <source>
        <dbReference type="ARBA" id="ARBA00004970"/>
    </source>
</evidence>